<dbReference type="STRING" id="1121881.SAMN02745225_01611"/>
<proteinExistence type="predicted"/>
<sequence length="115" mass="11843">MSNLAVSTLSYALSGLGVEQSVVANNVANNNTPNFTATDVSFEQSLANALNSSQPSATAAVTLSPSTNPPGINGNNVSLSSELVKMEQASLGYQSDVNLIEDQFKLLSGSMGGQF</sequence>
<dbReference type="OrthoDB" id="9788334at2"/>
<dbReference type="AlphaFoldDB" id="A0A1M4WAL4"/>
<keyword evidence="3" id="KW-1185">Reference proteome</keyword>
<dbReference type="InterPro" id="IPR001444">
    <property type="entry name" value="Flag_bb_rod_N"/>
</dbReference>
<evidence type="ECO:0000313" key="3">
    <source>
        <dbReference type="Proteomes" id="UP000184295"/>
    </source>
</evidence>
<dbReference type="Proteomes" id="UP000184295">
    <property type="component" value="Unassembled WGS sequence"/>
</dbReference>
<feature type="domain" description="Flagellar basal body rod protein N-terminal" evidence="1">
    <location>
        <begin position="12"/>
        <end position="36"/>
    </location>
</feature>
<dbReference type="EMBL" id="FQUL01000023">
    <property type="protein sequence ID" value="SHE78123.1"/>
    <property type="molecule type" value="Genomic_DNA"/>
</dbReference>
<reference evidence="3" key="1">
    <citation type="submission" date="2016-11" db="EMBL/GenBank/DDBJ databases">
        <authorList>
            <person name="Varghese N."/>
            <person name="Submissions S."/>
        </authorList>
    </citation>
    <scope>NUCLEOTIDE SEQUENCE [LARGE SCALE GENOMIC DNA]</scope>
    <source>
        <strain evidence="3">DSM 19514</strain>
    </source>
</reference>
<accession>A0A1M4WAL4</accession>
<dbReference type="RefSeq" id="WP_072791107.1">
    <property type="nucleotide sequence ID" value="NZ_FQUL01000023.1"/>
</dbReference>
<keyword evidence="2" id="KW-0969">Cilium</keyword>
<dbReference type="InterPro" id="IPR019776">
    <property type="entry name" value="Flagellar_basal_body_rod_CS"/>
</dbReference>
<dbReference type="PROSITE" id="PS00588">
    <property type="entry name" value="FLAGELLA_BB_ROD"/>
    <property type="match status" value="1"/>
</dbReference>
<dbReference type="Pfam" id="PF00460">
    <property type="entry name" value="Flg_bb_rod"/>
    <property type="match status" value="1"/>
</dbReference>
<evidence type="ECO:0000259" key="1">
    <source>
        <dbReference type="Pfam" id="PF00460"/>
    </source>
</evidence>
<keyword evidence="2" id="KW-0282">Flagellum</keyword>
<evidence type="ECO:0000313" key="2">
    <source>
        <dbReference type="EMBL" id="SHE78123.1"/>
    </source>
</evidence>
<keyword evidence="2" id="KW-0966">Cell projection</keyword>
<gene>
    <name evidence="2" type="ORF">SAMN02745225_01611</name>
</gene>
<protein>
    <submittedName>
        <fullName evidence="2">Flagellar basal-body rod protein FlgB</fullName>
    </submittedName>
</protein>
<organism evidence="2 3">
    <name type="scientific">Ferrithrix thermotolerans DSM 19514</name>
    <dbReference type="NCBI Taxonomy" id="1121881"/>
    <lineage>
        <taxon>Bacteria</taxon>
        <taxon>Bacillati</taxon>
        <taxon>Actinomycetota</taxon>
        <taxon>Acidimicrobiia</taxon>
        <taxon>Acidimicrobiales</taxon>
        <taxon>Acidimicrobiaceae</taxon>
        <taxon>Ferrithrix</taxon>
    </lineage>
</organism>
<name>A0A1M4WAL4_9ACTN</name>